<reference evidence="8 9" key="1">
    <citation type="submission" date="2018-09" db="EMBL/GenBank/DDBJ databases">
        <title>Mesorhizobium carmichaelinearum sp. nov. isolated from Carmichaelinea spp. root nodules in New Zealand.</title>
        <authorList>
            <person name="De Meyer S.E."/>
        </authorList>
    </citation>
    <scope>NUCLEOTIDE SEQUENCE [LARGE SCALE GENOMIC DNA]</scope>
    <source>
        <strain evidence="8 9">ICMP19557</strain>
    </source>
</reference>
<keyword evidence="2" id="KW-1003">Cell membrane</keyword>
<proteinExistence type="predicted"/>
<evidence type="ECO:0000256" key="5">
    <source>
        <dbReference type="ARBA" id="ARBA00023136"/>
    </source>
</evidence>
<feature type="transmembrane region" description="Helical" evidence="6">
    <location>
        <begin position="126"/>
        <end position="143"/>
    </location>
</feature>
<keyword evidence="9" id="KW-1185">Reference proteome</keyword>
<feature type="transmembrane region" description="Helical" evidence="6">
    <location>
        <begin position="266"/>
        <end position="287"/>
    </location>
</feature>
<dbReference type="OrthoDB" id="9815120at2"/>
<feature type="transmembrane region" description="Helical" evidence="6">
    <location>
        <begin position="211"/>
        <end position="229"/>
    </location>
</feature>
<dbReference type="EMBL" id="QZWZ01000039">
    <property type="protein sequence ID" value="RJT29876.1"/>
    <property type="molecule type" value="Genomic_DNA"/>
</dbReference>
<dbReference type="PANTHER" id="PTHR42920">
    <property type="entry name" value="OS03G0707200 PROTEIN-RELATED"/>
    <property type="match status" value="1"/>
</dbReference>
<evidence type="ECO:0000256" key="1">
    <source>
        <dbReference type="ARBA" id="ARBA00004651"/>
    </source>
</evidence>
<dbReference type="InterPro" id="IPR037185">
    <property type="entry name" value="EmrE-like"/>
</dbReference>
<feature type="domain" description="EamA" evidence="7">
    <location>
        <begin position="153"/>
        <end position="283"/>
    </location>
</feature>
<evidence type="ECO:0000313" key="8">
    <source>
        <dbReference type="EMBL" id="RJT29876.1"/>
    </source>
</evidence>
<keyword evidence="3 6" id="KW-0812">Transmembrane</keyword>
<protein>
    <submittedName>
        <fullName evidence="8">DMT family transporter</fullName>
    </submittedName>
</protein>
<gene>
    <name evidence="8" type="ORF">D3227_31330</name>
</gene>
<dbReference type="InterPro" id="IPR000620">
    <property type="entry name" value="EamA_dom"/>
</dbReference>
<dbReference type="Pfam" id="PF00892">
    <property type="entry name" value="EamA"/>
    <property type="match status" value="1"/>
</dbReference>
<dbReference type="SUPFAM" id="SSF103481">
    <property type="entry name" value="Multidrug resistance efflux transporter EmrE"/>
    <property type="match status" value="2"/>
</dbReference>
<evidence type="ECO:0000259" key="7">
    <source>
        <dbReference type="Pfam" id="PF00892"/>
    </source>
</evidence>
<dbReference type="Proteomes" id="UP000272706">
    <property type="component" value="Unassembled WGS sequence"/>
</dbReference>
<feature type="transmembrane region" description="Helical" evidence="6">
    <location>
        <begin position="149"/>
        <end position="170"/>
    </location>
</feature>
<comment type="subcellular location">
    <subcellularLocation>
        <location evidence="1">Cell membrane</location>
        <topology evidence="1">Multi-pass membrane protein</topology>
    </subcellularLocation>
</comment>
<dbReference type="GO" id="GO:0005886">
    <property type="term" value="C:plasma membrane"/>
    <property type="evidence" value="ECO:0007669"/>
    <property type="project" value="UniProtKB-SubCell"/>
</dbReference>
<dbReference type="RefSeq" id="WP_120018074.1">
    <property type="nucleotide sequence ID" value="NZ_QZWZ01000039.1"/>
</dbReference>
<sequence>MTSTPIAKSAAEAGTIPLAALLGAMMSVQIGAAFAKGLFPLVGAEGTTMLRLVAGALMLAAVLRPWRVRPSRAVRPWLAAYGVTLCVMNLLFYAALTRIPLGICVALEFTGPLLVATLSSRRAMDFVWVALAVAGIVLLSPFADARQALDPVGVMLALAAGGCWALYIVFAQKAGAEFGGRTVAYGMAIAAVLSLPFGLAGAAPVLGNPSILLSAAIVGLLSSALPFWLEMVALTKMPARVYGTLTCLEPALGALMGFLFLRENLTALQCLGIAAVIAAAFGTAVTAKPPVPSPQ</sequence>
<name>A0A3A5K3B4_9HYPH</name>
<dbReference type="AlphaFoldDB" id="A0A3A5K3B4"/>
<dbReference type="Gene3D" id="1.10.3730.20">
    <property type="match status" value="1"/>
</dbReference>
<feature type="transmembrane region" description="Helical" evidence="6">
    <location>
        <begin position="241"/>
        <end position="260"/>
    </location>
</feature>
<feature type="transmembrane region" description="Helical" evidence="6">
    <location>
        <begin position="78"/>
        <end position="94"/>
    </location>
</feature>
<evidence type="ECO:0000256" key="4">
    <source>
        <dbReference type="ARBA" id="ARBA00022989"/>
    </source>
</evidence>
<keyword evidence="4 6" id="KW-1133">Transmembrane helix</keyword>
<evidence type="ECO:0000256" key="2">
    <source>
        <dbReference type="ARBA" id="ARBA00022475"/>
    </source>
</evidence>
<keyword evidence="5 6" id="KW-0472">Membrane</keyword>
<evidence type="ECO:0000313" key="9">
    <source>
        <dbReference type="Proteomes" id="UP000272706"/>
    </source>
</evidence>
<evidence type="ECO:0000256" key="6">
    <source>
        <dbReference type="SAM" id="Phobius"/>
    </source>
</evidence>
<feature type="transmembrane region" description="Helical" evidence="6">
    <location>
        <begin position="48"/>
        <end position="66"/>
    </location>
</feature>
<dbReference type="PANTHER" id="PTHR42920:SF5">
    <property type="entry name" value="EAMA DOMAIN-CONTAINING PROTEIN"/>
    <property type="match status" value="1"/>
</dbReference>
<dbReference type="InterPro" id="IPR051258">
    <property type="entry name" value="Diverse_Substrate_Transporter"/>
</dbReference>
<feature type="transmembrane region" description="Helical" evidence="6">
    <location>
        <begin position="100"/>
        <end position="119"/>
    </location>
</feature>
<accession>A0A3A5K3B4</accession>
<feature type="transmembrane region" description="Helical" evidence="6">
    <location>
        <begin position="182"/>
        <end position="205"/>
    </location>
</feature>
<comment type="caution">
    <text evidence="8">The sequence shown here is derived from an EMBL/GenBank/DDBJ whole genome shotgun (WGS) entry which is preliminary data.</text>
</comment>
<organism evidence="8 9">
    <name type="scientific">Mesorhizobium waimense</name>
    <dbReference type="NCBI Taxonomy" id="1300307"/>
    <lineage>
        <taxon>Bacteria</taxon>
        <taxon>Pseudomonadati</taxon>
        <taxon>Pseudomonadota</taxon>
        <taxon>Alphaproteobacteria</taxon>
        <taxon>Hyphomicrobiales</taxon>
        <taxon>Phyllobacteriaceae</taxon>
        <taxon>Mesorhizobium</taxon>
    </lineage>
</organism>
<evidence type="ECO:0000256" key="3">
    <source>
        <dbReference type="ARBA" id="ARBA00022692"/>
    </source>
</evidence>